<evidence type="ECO:0000256" key="1">
    <source>
        <dbReference type="ARBA" id="ARBA00022741"/>
    </source>
</evidence>
<gene>
    <name evidence="3" type="ORF">OCTVUL_1B031316</name>
</gene>
<dbReference type="NCBIfam" id="TIGR00231">
    <property type="entry name" value="small_GTP"/>
    <property type="match status" value="2"/>
</dbReference>
<protein>
    <submittedName>
        <fullName evidence="3">Ras-related protein Rab-27B-like</fullName>
    </submittedName>
</protein>
<dbReference type="Gene3D" id="3.40.50.300">
    <property type="entry name" value="P-loop containing nucleotide triphosphate hydrolases"/>
    <property type="match status" value="2"/>
</dbReference>
<dbReference type="InterPro" id="IPR005225">
    <property type="entry name" value="Small_GTP-bd"/>
</dbReference>
<dbReference type="InterPro" id="IPR027417">
    <property type="entry name" value="P-loop_NTPase"/>
</dbReference>
<accession>A0AA36EYU6</accession>
<evidence type="ECO:0000313" key="4">
    <source>
        <dbReference type="Proteomes" id="UP001162480"/>
    </source>
</evidence>
<dbReference type="SUPFAM" id="SSF52540">
    <property type="entry name" value="P-loop containing nucleoside triphosphate hydrolases"/>
    <property type="match status" value="2"/>
</dbReference>
<dbReference type="Proteomes" id="UP001162480">
    <property type="component" value="Chromosome 2"/>
</dbReference>
<dbReference type="InterPro" id="IPR050227">
    <property type="entry name" value="Rab"/>
</dbReference>
<dbReference type="CDD" id="cd00154">
    <property type="entry name" value="Rab"/>
    <property type="match status" value="2"/>
</dbReference>
<dbReference type="SMART" id="SM00173">
    <property type="entry name" value="RAS"/>
    <property type="match status" value="1"/>
</dbReference>
<dbReference type="PROSITE" id="PS51419">
    <property type="entry name" value="RAB"/>
    <property type="match status" value="2"/>
</dbReference>
<dbReference type="PRINTS" id="PR00449">
    <property type="entry name" value="RASTRNSFRMNG"/>
</dbReference>
<proteinExistence type="predicted"/>
<evidence type="ECO:0000256" key="2">
    <source>
        <dbReference type="ARBA" id="ARBA00023134"/>
    </source>
</evidence>
<keyword evidence="2" id="KW-0342">GTP-binding</keyword>
<sequence>MSKYFLKWKQRLRNENDVSKEDIFQFIVIGDASVGKTTWINHFFSGYTSRTFAPTIGIDFRCKRMNYRIVQTLPNGQSKVYYRQASVQIWDTAGMERFRALTLSYFRQARGFLLMVDLTNENTFVNAFDWLQKVEELAPVTGYDIIILANKCDLRSFKDVNDITLEEFAIKNSNYYSVYVPEIGYLPYSGGDASVGKSSFLNQYIEGKAPSTFIPTIGIDFRNKKLSYKYSYSNAQGSVAVAYHKVCVQLWDTAGMERFHSLTTSYFRDAKGFFLMIDLTNENTFVNAFAWLQKMEEYGPRSGYDVIIVGNKIDLVDRRKISAETLHKFAENHRLRQQYRFTVTILVLIVAIPYPEENCD</sequence>
<name>A0AA36EYU6_OCTVU</name>
<dbReference type="PANTHER" id="PTHR47977">
    <property type="entry name" value="RAS-RELATED PROTEIN RAB"/>
    <property type="match status" value="1"/>
</dbReference>
<dbReference type="Pfam" id="PF00071">
    <property type="entry name" value="Ras"/>
    <property type="match status" value="2"/>
</dbReference>
<organism evidence="3 4">
    <name type="scientific">Octopus vulgaris</name>
    <name type="common">Common octopus</name>
    <dbReference type="NCBI Taxonomy" id="6645"/>
    <lineage>
        <taxon>Eukaryota</taxon>
        <taxon>Metazoa</taxon>
        <taxon>Spiralia</taxon>
        <taxon>Lophotrochozoa</taxon>
        <taxon>Mollusca</taxon>
        <taxon>Cephalopoda</taxon>
        <taxon>Coleoidea</taxon>
        <taxon>Octopodiformes</taxon>
        <taxon>Octopoda</taxon>
        <taxon>Incirrata</taxon>
        <taxon>Octopodidae</taxon>
        <taxon>Octopus</taxon>
    </lineage>
</organism>
<keyword evidence="4" id="KW-1185">Reference proteome</keyword>
<dbReference type="EMBL" id="OX597815">
    <property type="protein sequence ID" value="CAI9718309.1"/>
    <property type="molecule type" value="Genomic_DNA"/>
</dbReference>
<keyword evidence="1" id="KW-0547">Nucleotide-binding</keyword>
<reference evidence="3" key="1">
    <citation type="submission" date="2023-08" db="EMBL/GenBank/DDBJ databases">
        <authorList>
            <person name="Alioto T."/>
            <person name="Alioto T."/>
            <person name="Gomez Garrido J."/>
        </authorList>
    </citation>
    <scope>NUCLEOTIDE SEQUENCE</scope>
</reference>
<dbReference type="GO" id="GO:0003924">
    <property type="term" value="F:GTPase activity"/>
    <property type="evidence" value="ECO:0007669"/>
    <property type="project" value="InterPro"/>
</dbReference>
<dbReference type="SMART" id="SM00175">
    <property type="entry name" value="RAB"/>
    <property type="match status" value="2"/>
</dbReference>
<dbReference type="AlphaFoldDB" id="A0AA36EYU6"/>
<dbReference type="FunFam" id="3.40.50.300:FF:001447">
    <property type="entry name" value="Ras-related protein Rab-1B"/>
    <property type="match status" value="2"/>
</dbReference>
<dbReference type="GO" id="GO:0005525">
    <property type="term" value="F:GTP binding"/>
    <property type="evidence" value="ECO:0007669"/>
    <property type="project" value="UniProtKB-KW"/>
</dbReference>
<evidence type="ECO:0000313" key="3">
    <source>
        <dbReference type="EMBL" id="CAI9718309.1"/>
    </source>
</evidence>
<dbReference type="InterPro" id="IPR001806">
    <property type="entry name" value="Small_GTPase"/>
</dbReference>